<dbReference type="Proteomes" id="UP000014155">
    <property type="component" value="Unassembled WGS sequence"/>
</dbReference>
<gene>
    <name evidence="2" type="ORF">CTER_1247</name>
</gene>
<dbReference type="eggNOG" id="ENOG50347D3">
    <property type="taxonomic scope" value="Bacteria"/>
</dbReference>
<evidence type="ECO:0000259" key="1">
    <source>
        <dbReference type="Pfam" id="PF21757"/>
    </source>
</evidence>
<keyword evidence="3" id="KW-1185">Reference proteome</keyword>
<dbReference type="InterPro" id="IPR049222">
    <property type="entry name" value="DUF6870"/>
</dbReference>
<dbReference type="AlphaFoldDB" id="S0FW13"/>
<evidence type="ECO:0000313" key="3">
    <source>
        <dbReference type="Proteomes" id="UP000014155"/>
    </source>
</evidence>
<accession>S0FW13</accession>
<dbReference type="PATRIC" id="fig|1195236.3.peg.1559"/>
<comment type="caution">
    <text evidence="2">The sequence shown here is derived from an EMBL/GenBank/DDBJ whole genome shotgun (WGS) entry which is preliminary data.</text>
</comment>
<dbReference type="Pfam" id="PF21757">
    <property type="entry name" value="DUF6870"/>
    <property type="match status" value="1"/>
</dbReference>
<dbReference type="RefSeq" id="WP_004625018.1">
    <property type="nucleotide sequence ID" value="NZ_AORV01000026.1"/>
</dbReference>
<feature type="domain" description="DUF6870" evidence="1">
    <location>
        <begin position="11"/>
        <end position="79"/>
    </location>
</feature>
<protein>
    <recommendedName>
        <fullName evidence="1">DUF6870 domain-containing protein</fullName>
    </recommendedName>
</protein>
<reference evidence="2 3" key="1">
    <citation type="journal article" date="2013" name="Genome Announc.">
        <title>Draft Genome Sequence of the Cellulolytic, Mesophilic, Anaerobic Bacterium Clostridium termitidis Strain CT1112 (DSM 5398).</title>
        <authorList>
            <person name="Lal S."/>
            <person name="Ramachandran U."/>
            <person name="Zhang X."/>
            <person name="Munir R."/>
            <person name="Sparling R."/>
            <person name="Levin D.B."/>
        </authorList>
    </citation>
    <scope>NUCLEOTIDE SEQUENCE [LARGE SCALE GENOMIC DNA]</scope>
    <source>
        <strain evidence="2 3">CT1112</strain>
    </source>
</reference>
<sequence>MITSAMIDSFMSVNMETVDIGKLVDISMLEFDNSLPKENRPAYVLEKLKNPLCFRCGEVGVKLEFDDTAPSVQEVLASFMIRKKSGL</sequence>
<dbReference type="EMBL" id="AORV01000026">
    <property type="protein sequence ID" value="EMS72753.1"/>
    <property type="molecule type" value="Genomic_DNA"/>
</dbReference>
<name>S0FW13_RUMCE</name>
<proteinExistence type="predicted"/>
<organism evidence="2 3">
    <name type="scientific">Ruminiclostridium cellobioparum subsp. termitidis CT1112</name>
    <dbReference type="NCBI Taxonomy" id="1195236"/>
    <lineage>
        <taxon>Bacteria</taxon>
        <taxon>Bacillati</taxon>
        <taxon>Bacillota</taxon>
        <taxon>Clostridia</taxon>
        <taxon>Eubacteriales</taxon>
        <taxon>Oscillospiraceae</taxon>
        <taxon>Ruminiclostridium</taxon>
    </lineage>
</organism>
<dbReference type="STRING" id="1195236.CTER_1247"/>
<evidence type="ECO:0000313" key="2">
    <source>
        <dbReference type="EMBL" id="EMS72753.1"/>
    </source>
</evidence>